<dbReference type="EMBL" id="JAATJC010000001">
    <property type="protein sequence ID" value="NJC06101.1"/>
    <property type="molecule type" value="Genomic_DNA"/>
</dbReference>
<dbReference type="GO" id="GO:0005524">
    <property type="term" value="F:ATP binding"/>
    <property type="evidence" value="ECO:0007669"/>
    <property type="project" value="UniProtKB-KW"/>
</dbReference>
<feature type="coiled-coil region" evidence="4">
    <location>
        <begin position="533"/>
        <end position="614"/>
    </location>
</feature>
<evidence type="ECO:0000313" key="7">
    <source>
        <dbReference type="Proteomes" id="UP000558192"/>
    </source>
</evidence>
<name>A0A7X5Y9P6_9SPHN</name>
<dbReference type="GO" id="GO:0016887">
    <property type="term" value="F:ATP hydrolysis activity"/>
    <property type="evidence" value="ECO:0007669"/>
    <property type="project" value="InterPro"/>
</dbReference>
<dbReference type="Pfam" id="PF12848">
    <property type="entry name" value="ABC_tran_Xtn"/>
    <property type="match status" value="1"/>
</dbReference>
<evidence type="ECO:0000256" key="4">
    <source>
        <dbReference type="SAM" id="Coils"/>
    </source>
</evidence>
<dbReference type="InterPro" id="IPR050611">
    <property type="entry name" value="ABCF"/>
</dbReference>
<dbReference type="SMART" id="SM00382">
    <property type="entry name" value="AAA"/>
    <property type="match status" value="2"/>
</dbReference>
<dbReference type="Proteomes" id="UP000558192">
    <property type="component" value="Unassembled WGS sequence"/>
</dbReference>
<keyword evidence="2" id="KW-0547">Nucleotide-binding</keyword>
<dbReference type="PROSITE" id="PS00211">
    <property type="entry name" value="ABC_TRANSPORTER_1"/>
    <property type="match status" value="2"/>
</dbReference>
<accession>A0A7X5Y9P6</accession>
<dbReference type="InterPro" id="IPR003593">
    <property type="entry name" value="AAA+_ATPase"/>
</dbReference>
<evidence type="ECO:0000256" key="3">
    <source>
        <dbReference type="ARBA" id="ARBA00022840"/>
    </source>
</evidence>
<comment type="caution">
    <text evidence="6">The sequence shown here is derived from an EMBL/GenBank/DDBJ whole genome shotgun (WGS) entry which is preliminary data.</text>
</comment>
<protein>
    <submittedName>
        <fullName evidence="6">ATP-binding cassette subfamily F protein 3</fullName>
    </submittedName>
</protein>
<dbReference type="PANTHER" id="PTHR19211:SF14">
    <property type="entry name" value="ATP-BINDING CASSETTE SUB-FAMILY F MEMBER 1"/>
    <property type="match status" value="1"/>
</dbReference>
<keyword evidence="4" id="KW-0175">Coiled coil</keyword>
<dbReference type="InterPro" id="IPR017871">
    <property type="entry name" value="ABC_transporter-like_CS"/>
</dbReference>
<gene>
    <name evidence="6" type="ORF">GGQ97_001894</name>
</gene>
<dbReference type="Pfam" id="PF00005">
    <property type="entry name" value="ABC_tran"/>
    <property type="match status" value="2"/>
</dbReference>
<evidence type="ECO:0000256" key="1">
    <source>
        <dbReference type="ARBA" id="ARBA00022737"/>
    </source>
</evidence>
<dbReference type="InterPro" id="IPR032781">
    <property type="entry name" value="ABC_tran_Xtn"/>
</dbReference>
<dbReference type="Gene3D" id="3.40.50.300">
    <property type="entry name" value="P-loop containing nucleotide triphosphate hydrolases"/>
    <property type="match status" value="2"/>
</dbReference>
<evidence type="ECO:0000256" key="2">
    <source>
        <dbReference type="ARBA" id="ARBA00022741"/>
    </source>
</evidence>
<evidence type="ECO:0000259" key="5">
    <source>
        <dbReference type="PROSITE" id="PS50893"/>
    </source>
</evidence>
<dbReference type="SUPFAM" id="SSF52540">
    <property type="entry name" value="P-loop containing nucleoside triphosphate hydrolases"/>
    <property type="match status" value="2"/>
</dbReference>
<dbReference type="FunFam" id="3.40.50.300:FF:000011">
    <property type="entry name" value="Putative ABC transporter ATP-binding component"/>
    <property type="match status" value="1"/>
</dbReference>
<proteinExistence type="predicted"/>
<dbReference type="PROSITE" id="PS50893">
    <property type="entry name" value="ABC_TRANSPORTER_2"/>
    <property type="match status" value="2"/>
</dbReference>
<dbReference type="CDD" id="cd03221">
    <property type="entry name" value="ABCF_EF-3"/>
    <property type="match status" value="2"/>
</dbReference>
<dbReference type="RefSeq" id="WP_168069080.1">
    <property type="nucleotide sequence ID" value="NZ_JAATJC010000001.1"/>
</dbReference>
<feature type="domain" description="ABC transporter" evidence="5">
    <location>
        <begin position="2"/>
        <end position="243"/>
    </location>
</feature>
<dbReference type="AlphaFoldDB" id="A0A7X5Y9P6"/>
<dbReference type="PANTHER" id="PTHR19211">
    <property type="entry name" value="ATP-BINDING TRANSPORT PROTEIN-RELATED"/>
    <property type="match status" value="1"/>
</dbReference>
<evidence type="ECO:0000313" key="6">
    <source>
        <dbReference type="EMBL" id="NJC06101.1"/>
    </source>
</evidence>
<keyword evidence="3 6" id="KW-0067">ATP-binding</keyword>
<keyword evidence="7" id="KW-1185">Reference proteome</keyword>
<dbReference type="InterPro" id="IPR027417">
    <property type="entry name" value="P-loop_NTPase"/>
</dbReference>
<organism evidence="6 7">
    <name type="scientific">Sphingomonas kaistensis</name>
    <dbReference type="NCBI Taxonomy" id="298708"/>
    <lineage>
        <taxon>Bacteria</taxon>
        <taxon>Pseudomonadati</taxon>
        <taxon>Pseudomonadota</taxon>
        <taxon>Alphaproteobacteria</taxon>
        <taxon>Sphingomonadales</taxon>
        <taxon>Sphingomonadaceae</taxon>
        <taxon>Sphingomonas</taxon>
    </lineage>
</organism>
<feature type="domain" description="ABC transporter" evidence="5">
    <location>
        <begin position="309"/>
        <end position="524"/>
    </location>
</feature>
<dbReference type="InterPro" id="IPR003439">
    <property type="entry name" value="ABC_transporter-like_ATP-bd"/>
</dbReference>
<sequence>MLTINGITVRLGGRTILDRATATIRPKSRVGLIGRNGAGKSTLMKVMIGQLEADDGEIEMPKRTRLGYIAQEAPSGDATPFDTVLAADTERAELMLAAEDYSDMDRLGEVHERLLAIDAYGAPSRAARILLGLGFDEEMQGRPLDSFSGGWKMRVALAALLFSEPDILLLDEPSNHLDLEATLWLENFLKDYSGTLVVISHERDLLNNVVDTILHVEGGRLTQYAGGYDDFERQRAERAAQLAAAKASQDAQRARLQDYIARNSARASTAKQAQSRAKMLAKMQPIAAMADDPSLSFAFPSPSELKPPLITLEMAAVGYSETPILRKLNLRIDPDDRIALLGRNGNGKTTLARLLAAQLTPMEGGMTATGKMRVGYFTQYQVEELHGDETPLVHMSRAMEGLSPAAVRAQLGRFGFSGDKATTRTSKLSGGERARLALALITREAPHLLILDEPTNHLDVDAREALVQALNDYDGAVILISHDRHMVELTADRLVLVDDGRAVDYAGSIEDYIDFVLGRNQPKTETKPKAAKRSKAREDAKALRKATDEAEKESLRLAEQRSELDRAMFNPAGADPQYARLSMSELSQRRAKVAAALEEAEARWMALAEKLEREAA</sequence>
<keyword evidence="1" id="KW-0677">Repeat</keyword>
<reference evidence="6 7" key="1">
    <citation type="submission" date="2020-03" db="EMBL/GenBank/DDBJ databases">
        <title>Genomic Encyclopedia of Type Strains, Phase IV (KMG-IV): sequencing the most valuable type-strain genomes for metagenomic binning, comparative biology and taxonomic classification.</title>
        <authorList>
            <person name="Goeker M."/>
        </authorList>
    </citation>
    <scope>NUCLEOTIDE SEQUENCE [LARGE SCALE GENOMIC DNA]</scope>
    <source>
        <strain evidence="6 7">DSM 16846</strain>
    </source>
</reference>